<name>A0A7J7JLM9_BUGNE</name>
<proteinExistence type="predicted"/>
<evidence type="ECO:0000313" key="2">
    <source>
        <dbReference type="Proteomes" id="UP000593567"/>
    </source>
</evidence>
<keyword evidence="2" id="KW-1185">Reference proteome</keyword>
<comment type="caution">
    <text evidence="1">The sequence shown here is derived from an EMBL/GenBank/DDBJ whole genome shotgun (WGS) entry which is preliminary data.</text>
</comment>
<gene>
    <name evidence="1" type="ORF">EB796_014418</name>
</gene>
<dbReference type="Proteomes" id="UP000593567">
    <property type="component" value="Unassembled WGS sequence"/>
</dbReference>
<sequence length="105" mass="12084">MTPHTLSVWGDVQKIWQDTPLAPTVSFGADAKSEEWNGFMKLENLRMVGLAESSSSYSTPLSCLGFCILKQCVYVNFDKERKICEIGRTKAYYIYNENSMHYYIH</sequence>
<organism evidence="1 2">
    <name type="scientific">Bugula neritina</name>
    <name type="common">Brown bryozoan</name>
    <name type="synonym">Sertularia neritina</name>
    <dbReference type="NCBI Taxonomy" id="10212"/>
    <lineage>
        <taxon>Eukaryota</taxon>
        <taxon>Metazoa</taxon>
        <taxon>Spiralia</taxon>
        <taxon>Lophotrochozoa</taxon>
        <taxon>Bryozoa</taxon>
        <taxon>Gymnolaemata</taxon>
        <taxon>Cheilostomatida</taxon>
        <taxon>Flustrina</taxon>
        <taxon>Buguloidea</taxon>
        <taxon>Bugulidae</taxon>
        <taxon>Bugula</taxon>
    </lineage>
</organism>
<dbReference type="Gene3D" id="3.50.4.10">
    <property type="entry name" value="Hepatocyte Growth Factor"/>
    <property type="match status" value="1"/>
</dbReference>
<protein>
    <submittedName>
        <fullName evidence="1">Uncharacterized protein</fullName>
    </submittedName>
</protein>
<dbReference type="AlphaFoldDB" id="A0A7J7JLM9"/>
<evidence type="ECO:0000313" key="1">
    <source>
        <dbReference type="EMBL" id="KAF6027269.1"/>
    </source>
</evidence>
<dbReference type="EMBL" id="VXIV02002113">
    <property type="protein sequence ID" value="KAF6027269.1"/>
    <property type="molecule type" value="Genomic_DNA"/>
</dbReference>
<reference evidence="1" key="1">
    <citation type="submission" date="2020-06" db="EMBL/GenBank/DDBJ databases">
        <title>Draft genome of Bugula neritina, a colonial animal packing powerful symbionts and potential medicines.</title>
        <authorList>
            <person name="Rayko M."/>
        </authorList>
    </citation>
    <scope>NUCLEOTIDE SEQUENCE [LARGE SCALE GENOMIC DNA]</scope>
    <source>
        <strain evidence="1">Kwan_BN1</strain>
    </source>
</reference>
<accession>A0A7J7JLM9</accession>